<keyword evidence="3" id="KW-0731">Sigma factor</keyword>
<dbReference type="Pfam" id="PF04542">
    <property type="entry name" value="Sigma70_r2"/>
    <property type="match status" value="1"/>
</dbReference>
<feature type="compositionally biased region" description="Low complexity" evidence="6">
    <location>
        <begin position="319"/>
        <end position="337"/>
    </location>
</feature>
<reference evidence="10" key="1">
    <citation type="submission" date="2021-05" db="EMBL/GenBank/DDBJ databases">
        <title>Direct Submission.</title>
        <authorList>
            <person name="Li K."/>
            <person name="Gao J."/>
        </authorList>
    </citation>
    <scope>NUCLEOTIDE SEQUENCE [LARGE SCALE GENOMIC DNA]</scope>
    <source>
        <strain evidence="10">MG62</strain>
    </source>
</reference>
<dbReference type="SUPFAM" id="SSF50370">
    <property type="entry name" value="Ricin B-like lectins"/>
    <property type="match status" value="1"/>
</dbReference>
<evidence type="ECO:0000256" key="2">
    <source>
        <dbReference type="ARBA" id="ARBA00023015"/>
    </source>
</evidence>
<dbReference type="PANTHER" id="PTHR43133:SF8">
    <property type="entry name" value="RNA POLYMERASE SIGMA FACTOR HI_1459-RELATED"/>
    <property type="match status" value="1"/>
</dbReference>
<dbReference type="InterPro" id="IPR013325">
    <property type="entry name" value="RNA_pol_sigma_r2"/>
</dbReference>
<name>A0ABX8G1G2_9ACTN</name>
<dbReference type="InterPro" id="IPR000772">
    <property type="entry name" value="Ricin_B_lectin"/>
</dbReference>
<evidence type="ECO:0000313" key="10">
    <source>
        <dbReference type="Proteomes" id="UP000679629"/>
    </source>
</evidence>
<dbReference type="Gene3D" id="1.10.1740.10">
    <property type="match status" value="1"/>
</dbReference>
<sequence>MSTAQKRSIVNWTDEELAAPLRRGESGDEQLAALYERHRGAVRSYAVSFCRDRYTADDLTSEAFTRTIDAIRKGGGPRGPWRPYLLTAVRHIAVDWAADRNRTQPSSQVQDRVDEAPGGEELTLDQEENHLVVQSFRRLPERWQAVLWYTAVKGEPAATVAGRLGISASGVASLAERAREGLREAYLSVHVHDNGVEDCGRYGRLLASVVRRKARRPGRDLKRHLADCGHCRQALHDLTDLNSRLRAVLPGAILFDESVRVLIAKGAAAGGPGPAWAGGSTTALVKGVVTVGTSAALGIGGYFMLAPTETPLPAPRPPQSASALSPSPSLSPSATPAPETPPGLPTEKPTPSRSRPVAPSTETAERVLLEGLRTTLRSVPDGRCLEPTAPHAGSAVRGGDCDGSAGQTWAQLQFLGSQVLLRNSATGLCLRAPGPGAARATQVACDQSDDRQVWRVRFSLKHSSLAVSGGGWTYLT</sequence>
<dbReference type="InterPro" id="IPR007627">
    <property type="entry name" value="RNA_pol_sigma70_r2"/>
</dbReference>
<proteinExistence type="inferred from homology"/>
<keyword evidence="5" id="KW-0804">Transcription</keyword>
<evidence type="ECO:0000256" key="6">
    <source>
        <dbReference type="SAM" id="MobiDB-lite"/>
    </source>
</evidence>
<dbReference type="Pfam" id="PF00652">
    <property type="entry name" value="Ricin_B_lectin"/>
    <property type="match status" value="1"/>
</dbReference>
<dbReference type="Gene3D" id="2.80.10.50">
    <property type="match status" value="1"/>
</dbReference>
<dbReference type="RefSeq" id="WP_215122998.1">
    <property type="nucleotide sequence ID" value="NZ_CP075896.1"/>
</dbReference>
<keyword evidence="4" id="KW-0238">DNA-binding</keyword>
<evidence type="ECO:0000256" key="3">
    <source>
        <dbReference type="ARBA" id="ARBA00023082"/>
    </source>
</evidence>
<feature type="region of interest" description="Disordered" evidence="6">
    <location>
        <begin position="379"/>
        <end position="403"/>
    </location>
</feature>
<dbReference type="SUPFAM" id="SSF88659">
    <property type="entry name" value="Sigma3 and sigma4 domains of RNA polymerase sigma factors"/>
    <property type="match status" value="1"/>
</dbReference>
<dbReference type="Gene3D" id="1.10.10.10">
    <property type="entry name" value="Winged helix-like DNA-binding domain superfamily/Winged helix DNA-binding domain"/>
    <property type="match status" value="1"/>
</dbReference>
<dbReference type="NCBIfam" id="TIGR02937">
    <property type="entry name" value="sigma70-ECF"/>
    <property type="match status" value="1"/>
</dbReference>
<evidence type="ECO:0000259" key="7">
    <source>
        <dbReference type="Pfam" id="PF00652"/>
    </source>
</evidence>
<dbReference type="InterPro" id="IPR013324">
    <property type="entry name" value="RNA_pol_sigma_r3/r4-like"/>
</dbReference>
<dbReference type="InterPro" id="IPR036388">
    <property type="entry name" value="WH-like_DNA-bd_sf"/>
</dbReference>
<dbReference type="SUPFAM" id="SSF88946">
    <property type="entry name" value="Sigma2 domain of RNA polymerase sigma factors"/>
    <property type="match status" value="1"/>
</dbReference>
<dbReference type="PROSITE" id="PS50231">
    <property type="entry name" value="RICIN_B_LECTIN"/>
    <property type="match status" value="1"/>
</dbReference>
<comment type="similarity">
    <text evidence="1">Belongs to the sigma-70 factor family. ECF subfamily.</text>
</comment>
<feature type="region of interest" description="Disordered" evidence="6">
    <location>
        <begin position="310"/>
        <end position="362"/>
    </location>
</feature>
<dbReference type="EMBL" id="CP075896">
    <property type="protein sequence ID" value="QWB27209.1"/>
    <property type="molecule type" value="Genomic_DNA"/>
</dbReference>
<keyword evidence="10" id="KW-1185">Reference proteome</keyword>
<evidence type="ECO:0000256" key="5">
    <source>
        <dbReference type="ARBA" id="ARBA00023163"/>
    </source>
</evidence>
<evidence type="ECO:0000256" key="4">
    <source>
        <dbReference type="ARBA" id="ARBA00023125"/>
    </source>
</evidence>
<accession>A0ABX8G1G2</accession>
<gene>
    <name evidence="9" type="ORF">KJK29_34005</name>
</gene>
<evidence type="ECO:0000256" key="1">
    <source>
        <dbReference type="ARBA" id="ARBA00010641"/>
    </source>
</evidence>
<protein>
    <submittedName>
        <fullName evidence="9">Sigma-70 family RNA polymerase sigma factor</fullName>
    </submittedName>
</protein>
<evidence type="ECO:0000313" key="9">
    <source>
        <dbReference type="EMBL" id="QWB27209.1"/>
    </source>
</evidence>
<keyword evidence="2" id="KW-0805">Transcription regulation</keyword>
<dbReference type="InterPro" id="IPR039425">
    <property type="entry name" value="RNA_pol_sigma-70-like"/>
</dbReference>
<dbReference type="PANTHER" id="PTHR43133">
    <property type="entry name" value="RNA POLYMERASE ECF-TYPE SIGMA FACTO"/>
    <property type="match status" value="1"/>
</dbReference>
<evidence type="ECO:0000259" key="8">
    <source>
        <dbReference type="Pfam" id="PF04542"/>
    </source>
</evidence>
<feature type="domain" description="RNA polymerase sigma-70 region 2" evidence="8">
    <location>
        <begin position="34"/>
        <end position="103"/>
    </location>
</feature>
<dbReference type="Proteomes" id="UP000679629">
    <property type="component" value="Chromosome"/>
</dbReference>
<feature type="domain" description="Ricin B lectin" evidence="7">
    <location>
        <begin position="374"/>
        <end position="457"/>
    </location>
</feature>
<organism evidence="9 10">
    <name type="scientific">Streptomyces koelreuteriae</name>
    <dbReference type="NCBI Taxonomy" id="2838015"/>
    <lineage>
        <taxon>Bacteria</taxon>
        <taxon>Bacillati</taxon>
        <taxon>Actinomycetota</taxon>
        <taxon>Actinomycetes</taxon>
        <taxon>Kitasatosporales</taxon>
        <taxon>Streptomycetaceae</taxon>
        <taxon>Streptomyces</taxon>
    </lineage>
</organism>
<dbReference type="InterPro" id="IPR035992">
    <property type="entry name" value="Ricin_B-like_lectins"/>
</dbReference>
<dbReference type="InterPro" id="IPR014284">
    <property type="entry name" value="RNA_pol_sigma-70_dom"/>
</dbReference>